<dbReference type="PROSITE" id="PS50014">
    <property type="entry name" value="BROMODOMAIN_2"/>
    <property type="match status" value="1"/>
</dbReference>
<feature type="signal peptide" evidence="4">
    <location>
        <begin position="1"/>
        <end position="21"/>
    </location>
</feature>
<dbReference type="EMBL" id="UIGY01000036">
    <property type="protein sequence ID" value="SUZ08993.1"/>
    <property type="molecule type" value="Genomic_DNA"/>
</dbReference>
<evidence type="ECO:0000313" key="6">
    <source>
        <dbReference type="EMBL" id="EPQ66067.1"/>
    </source>
</evidence>
<feature type="compositionally biased region" description="Low complexity" evidence="3">
    <location>
        <begin position="294"/>
        <end position="303"/>
    </location>
</feature>
<evidence type="ECO:0000313" key="7">
    <source>
        <dbReference type="EMBL" id="SUZ08993.1"/>
    </source>
</evidence>
<feature type="compositionally biased region" description="Low complexity" evidence="3">
    <location>
        <begin position="397"/>
        <end position="410"/>
    </location>
</feature>
<reference evidence="7" key="3">
    <citation type="submission" date="2018-07" db="EMBL/GenBank/DDBJ databases">
        <authorList>
            <person name="Quirk P.G."/>
            <person name="Krulwich T.A."/>
        </authorList>
    </citation>
    <scope>NUCLEOTIDE SEQUENCE</scope>
    <source>
        <strain evidence="7">96224</strain>
    </source>
</reference>
<proteinExistence type="predicted"/>
<evidence type="ECO:0000256" key="4">
    <source>
        <dbReference type="SAM" id="SignalP"/>
    </source>
</evidence>
<dbReference type="GO" id="GO:0035267">
    <property type="term" value="C:NuA4 histone acetyltransferase complex"/>
    <property type="evidence" value="ECO:0007669"/>
    <property type="project" value="TreeGrafter"/>
</dbReference>
<dbReference type="EMBL" id="KE375009">
    <property type="protein sequence ID" value="EPQ66067.1"/>
    <property type="molecule type" value="Genomic_DNA"/>
</dbReference>
<name>A0A061HJV9_BLUGR</name>
<organism evidence="7">
    <name type="scientific">Blumeria graminis f. sp. tritici 96224</name>
    <dbReference type="NCBI Taxonomy" id="1268274"/>
    <lineage>
        <taxon>Eukaryota</taxon>
        <taxon>Fungi</taxon>
        <taxon>Dikarya</taxon>
        <taxon>Ascomycota</taxon>
        <taxon>Pezizomycotina</taxon>
        <taxon>Leotiomycetes</taxon>
        <taxon>Erysiphales</taxon>
        <taxon>Erysiphaceae</taxon>
        <taxon>Blumeria</taxon>
    </lineage>
</organism>
<feature type="compositionally biased region" description="Basic and acidic residues" evidence="3">
    <location>
        <begin position="555"/>
        <end position="569"/>
    </location>
</feature>
<feature type="region of interest" description="Disordered" evidence="3">
    <location>
        <begin position="204"/>
        <end position="305"/>
    </location>
</feature>
<feature type="compositionally biased region" description="Acidic residues" evidence="3">
    <location>
        <begin position="570"/>
        <end position="579"/>
    </location>
</feature>
<feature type="domain" description="Bromo" evidence="5">
    <location>
        <begin position="647"/>
        <end position="748"/>
    </location>
</feature>
<feature type="region of interest" description="Disordered" evidence="3">
    <location>
        <begin position="512"/>
        <end position="543"/>
    </location>
</feature>
<protein>
    <submittedName>
        <fullName evidence="7">Bgt-489</fullName>
    </submittedName>
</protein>
<dbReference type="HOGENOM" id="CLU_303488_0_0_1"/>
<dbReference type="Pfam" id="PF00439">
    <property type="entry name" value="Bromodomain"/>
    <property type="match status" value="1"/>
</dbReference>
<feature type="compositionally biased region" description="Basic and acidic residues" evidence="3">
    <location>
        <begin position="267"/>
        <end position="291"/>
    </location>
</feature>
<feature type="region of interest" description="Disordered" evidence="3">
    <location>
        <begin position="473"/>
        <end position="493"/>
    </location>
</feature>
<feature type="region of interest" description="Disordered" evidence="3">
    <location>
        <begin position="390"/>
        <end position="419"/>
    </location>
</feature>
<evidence type="ECO:0000256" key="2">
    <source>
        <dbReference type="PROSITE-ProRule" id="PRU00035"/>
    </source>
</evidence>
<feature type="chain" id="PRO_5044539182" evidence="4">
    <location>
        <begin position="22"/>
        <end position="860"/>
    </location>
</feature>
<dbReference type="AlphaFoldDB" id="A0A061HJV9"/>
<dbReference type="PANTHER" id="PTHR15398">
    <property type="entry name" value="BROMODOMAIN-CONTAINING PROTEIN 8"/>
    <property type="match status" value="1"/>
</dbReference>
<keyword evidence="4" id="KW-0732">Signal</keyword>
<feature type="region of interest" description="Disordered" evidence="3">
    <location>
        <begin position="555"/>
        <end position="581"/>
    </location>
</feature>
<feature type="compositionally biased region" description="Polar residues" evidence="3">
    <location>
        <begin position="170"/>
        <end position="181"/>
    </location>
</feature>
<gene>
    <name evidence="6" type="ORF">BGT96224_489</name>
    <name evidence="7" type="ORF">BGT96224V2_LOCUS2152</name>
</gene>
<dbReference type="PANTHER" id="PTHR15398:SF4">
    <property type="entry name" value="BROMODOMAIN-CONTAINING PROTEIN 8 ISOFORM X1"/>
    <property type="match status" value="1"/>
</dbReference>
<dbReference type="SUPFAM" id="SSF47370">
    <property type="entry name" value="Bromodomain"/>
    <property type="match status" value="1"/>
</dbReference>
<evidence type="ECO:0000259" key="5">
    <source>
        <dbReference type="PROSITE" id="PS50014"/>
    </source>
</evidence>
<reference evidence="8" key="1">
    <citation type="journal article" date="2013" name="Nat. Genet.">
        <title>The wheat powdery mildew genome shows the unique evolution of an obligate biotroph.</title>
        <authorList>
            <person name="Wicker T."/>
            <person name="Oberhaensli S."/>
            <person name="Parlange F."/>
            <person name="Buchmann J.P."/>
            <person name="Shatalina M."/>
            <person name="Roffler S."/>
            <person name="Ben-David R."/>
            <person name="Dolezel J."/>
            <person name="Simkova H."/>
            <person name="Schulze-Lefert P."/>
            <person name="Spanu P.D."/>
            <person name="Bruggmann R."/>
            <person name="Amselem J."/>
            <person name="Quesneville H."/>
            <person name="Ver Loren van Themaat E."/>
            <person name="Paape T."/>
            <person name="Shimizu K.K."/>
            <person name="Keller B."/>
        </authorList>
    </citation>
    <scope>NUCLEOTIDE SEQUENCE [LARGE SCALE GENOMIC DNA]</scope>
    <source>
        <strain evidence="8">96224</strain>
    </source>
</reference>
<dbReference type="GO" id="GO:0006325">
    <property type="term" value="P:chromatin organization"/>
    <property type="evidence" value="ECO:0007669"/>
    <property type="project" value="UniProtKB-ARBA"/>
</dbReference>
<evidence type="ECO:0000256" key="1">
    <source>
        <dbReference type="ARBA" id="ARBA00023117"/>
    </source>
</evidence>
<feature type="region of interest" description="Disordered" evidence="3">
    <location>
        <begin position="149"/>
        <end position="190"/>
    </location>
</feature>
<sequence>MNTTATYTPLECLLLFQSLVALGTDDEDFIKISDLLKKSPLVCGNPSYDPKRLDAKSLQQLYLRILRDELRLEESDGREENSRVHPKNRKYLSSSPLLLNDSRKYKHKLHMLEDRLYAKYREYMIRSIDEDERKFASLQEEIEKIENGDWNEGLTNPEKGQKNRIKFTPIKNNGYTSLPSSENDKRPENFSKRFSPALLSSSSHIFSSKTKPAVPSEGQELHSGEREEIDSLPSKIVGDQTSIQLSLGPRYNCSIQDKKSPQSKSQKPSDSKWKSPHGDSRQASPQEKDTQIKSQQNSSQSNSVTPWEPCIVSALKPIVKSNSSIQAATTSRIRFSIPHSAGTMCSRMSLDTLAEAAGQQNRVSLETLSNPAIHQPNKNVLNSRSNLQKISPNKVPQQNKQKSLSQSLFSKSKKVTSQRLIKPERKHYNSPYNTGRNLPVQSLSCSKQKIKGYQNLPSTPHVFDSRKFVTGTGTKWKAQPSGLTPRNFTPLPPPPIEPLSPILKSAKLMVHDRKSTSKDLSLQKKHKPQAPSPHAPYGKNFNISSTPAVIIPPKIRADDSRSKNKKMDDALDPQDDEDFSQTKFKNAKNIGSNELVITKLLHTDTSNYRSTKRKRGKFYDIGSRPPSTILWTRAFPKISAQALQDIVTDKNASMFANPIKEKDAPGYRTIILRPQDLKSIRSAITAGHRAATAAAPEDLSPYASSAWLPISEDLIPPKGIINYSQLEKELMRMFANAIMFNADPKRGLGPAWQDVVERNKEEALGYAFDEDSIVRGTKDMFAAVEKKVSDLRSVERRNEVAKKASLATIKIDDKGDESDQDLDRDKENFKTDKIATYQSTQITWNDKSKPLKITRLAPQI</sequence>
<keyword evidence="1 2" id="KW-0103">Bromodomain</keyword>
<dbReference type="OrthoDB" id="21449at2759"/>
<dbReference type="InterPro" id="IPR001487">
    <property type="entry name" value="Bromodomain"/>
</dbReference>
<dbReference type="Proteomes" id="UP000053110">
    <property type="component" value="Unassembled WGS sequence"/>
</dbReference>
<evidence type="ECO:0000313" key="8">
    <source>
        <dbReference type="Proteomes" id="UP000053110"/>
    </source>
</evidence>
<reference evidence="6" key="2">
    <citation type="submission" date="2013-01" db="EMBL/GenBank/DDBJ databases">
        <title>The wheat powdery mildew genome reveals unique evolution of an obligate biotroph.</title>
        <authorList>
            <person name="Oberhaensli S."/>
            <person name="Wicker T."/>
            <person name="Keller B."/>
        </authorList>
    </citation>
    <scope>NUCLEOTIDE SEQUENCE</scope>
    <source>
        <strain evidence="6">96224</strain>
    </source>
</reference>
<dbReference type="InterPro" id="IPR036427">
    <property type="entry name" value="Bromodomain-like_sf"/>
</dbReference>
<evidence type="ECO:0000256" key="3">
    <source>
        <dbReference type="SAM" id="MobiDB-lite"/>
    </source>
</evidence>
<dbReference type="Gene3D" id="1.20.920.10">
    <property type="entry name" value="Bromodomain-like"/>
    <property type="match status" value="1"/>
</dbReference>
<accession>A0A061HJV9</accession>